<evidence type="ECO:0000313" key="2">
    <source>
        <dbReference type="Proteomes" id="UP001556098"/>
    </source>
</evidence>
<evidence type="ECO:0000313" key="1">
    <source>
        <dbReference type="EMBL" id="MEW9922499.1"/>
    </source>
</evidence>
<accession>A0ABV3RUF5</accession>
<dbReference type="EMBL" id="JBFNXX010000071">
    <property type="protein sequence ID" value="MEW9922499.1"/>
    <property type="molecule type" value="Genomic_DNA"/>
</dbReference>
<dbReference type="RefSeq" id="WP_367880185.1">
    <property type="nucleotide sequence ID" value="NZ_JBFNXX010000071.1"/>
</dbReference>
<keyword evidence="2" id="KW-1185">Reference proteome</keyword>
<comment type="caution">
    <text evidence="1">The sequence shown here is derived from an EMBL/GenBank/DDBJ whole genome shotgun (WGS) entry which is preliminary data.</text>
</comment>
<organism evidence="1 2">
    <name type="scientific">Sulfitobacter sediminis</name>
    <dbReference type="NCBI Taxonomy" id="3234186"/>
    <lineage>
        <taxon>Bacteria</taxon>
        <taxon>Pseudomonadati</taxon>
        <taxon>Pseudomonadota</taxon>
        <taxon>Alphaproteobacteria</taxon>
        <taxon>Rhodobacterales</taxon>
        <taxon>Roseobacteraceae</taxon>
        <taxon>Sulfitobacter</taxon>
    </lineage>
</organism>
<proteinExistence type="predicted"/>
<protein>
    <submittedName>
        <fullName evidence="1">DUF1127 domain-containing protein</fullName>
    </submittedName>
</protein>
<dbReference type="Proteomes" id="UP001556098">
    <property type="component" value="Unassembled WGS sequence"/>
</dbReference>
<gene>
    <name evidence="1" type="ORF">AB2B41_23125</name>
</gene>
<sequence>MTYENTIEHRDTARVAWATNALQAVQRALKNWRGRQAISCSLGTLPDHMLRDIGLTANDVESALNVSSLSTETDRLGEIAKTQSKNW</sequence>
<reference evidence="1 2" key="1">
    <citation type="submission" date="2024-07" db="EMBL/GenBank/DDBJ databases">
        <title>Marimonas sp.nov., isolated from tidal-flat sediment.</title>
        <authorList>
            <person name="Jayan J.N."/>
            <person name="Lee S.S."/>
        </authorList>
    </citation>
    <scope>NUCLEOTIDE SEQUENCE [LARGE SCALE GENOMIC DNA]</scope>
    <source>
        <strain evidence="1 2">MJW-29</strain>
    </source>
</reference>
<name>A0ABV3RUF5_9RHOB</name>